<dbReference type="GO" id="GO:0005737">
    <property type="term" value="C:cytoplasm"/>
    <property type="evidence" value="ECO:0007669"/>
    <property type="project" value="TreeGrafter"/>
</dbReference>
<dbReference type="InterPro" id="IPR004583">
    <property type="entry name" value="DNA_repair_Rad4"/>
</dbReference>
<dbReference type="InterPro" id="IPR018328">
    <property type="entry name" value="Rad4_beta-hairpin_dom3"/>
</dbReference>
<dbReference type="PANTHER" id="PTHR12135:SF0">
    <property type="entry name" value="DNA REPAIR PROTEIN COMPLEMENTING XP-C CELLS"/>
    <property type="match status" value="1"/>
</dbReference>
<name>A0A8J8T680_HALGN</name>
<dbReference type="SMART" id="SM01032">
    <property type="entry name" value="BHD_3"/>
    <property type="match status" value="1"/>
</dbReference>
<comment type="caution">
    <text evidence="9">The sequence shown here is derived from an EMBL/GenBank/DDBJ whole genome shotgun (WGS) entry which is preliminary data.</text>
</comment>
<organism evidence="9 10">
    <name type="scientific">Halteria grandinella</name>
    <dbReference type="NCBI Taxonomy" id="5974"/>
    <lineage>
        <taxon>Eukaryota</taxon>
        <taxon>Sar</taxon>
        <taxon>Alveolata</taxon>
        <taxon>Ciliophora</taxon>
        <taxon>Intramacronucleata</taxon>
        <taxon>Spirotrichea</taxon>
        <taxon>Stichotrichia</taxon>
        <taxon>Sporadotrichida</taxon>
        <taxon>Halteriidae</taxon>
        <taxon>Halteria</taxon>
    </lineage>
</organism>
<comment type="similarity">
    <text evidence="2">Belongs to the XPC family.</text>
</comment>
<keyword evidence="10" id="KW-1185">Reference proteome</keyword>
<gene>
    <name evidence="9" type="ORF">FGO68_gene10758</name>
</gene>
<evidence type="ECO:0000259" key="6">
    <source>
        <dbReference type="SMART" id="SM01030"/>
    </source>
</evidence>
<dbReference type="InterPro" id="IPR042488">
    <property type="entry name" value="Rad4_BHD3_sf"/>
</dbReference>
<dbReference type="Pfam" id="PF10403">
    <property type="entry name" value="BHD_1"/>
    <property type="match status" value="1"/>
</dbReference>
<accession>A0A8J8T680</accession>
<evidence type="ECO:0000313" key="10">
    <source>
        <dbReference type="Proteomes" id="UP000785679"/>
    </source>
</evidence>
<dbReference type="PANTHER" id="PTHR12135">
    <property type="entry name" value="DNA REPAIR PROTEIN XP-C / RAD4"/>
    <property type="match status" value="1"/>
</dbReference>
<dbReference type="AlphaFoldDB" id="A0A8J8T680"/>
<feature type="domain" description="Rad4 beta-hairpin" evidence="6">
    <location>
        <begin position="1"/>
        <end position="53"/>
    </location>
</feature>
<comment type="subcellular location">
    <subcellularLocation>
        <location evidence="1">Nucleus</location>
    </subcellularLocation>
</comment>
<sequence>MRWVPETLNEFKNSKYYTLVSTIKKYQGLLPSAKPVADRDFKGEQIFMRKDLTELHTQERWRKHSRQVRPGEAPYKIVKGLYNDQERMADLFGFWQTIPYSLKLTHDGKIPANQYGNIEIFNGPLPLNTIHVALPKAALICRKLKLDHVPAVVGFEKGPTGRSHPCIVGVVTFRENQRVIVEEMRRWEAEAREREGEKVRKRAKQVWRQLIRAILVKKYVQEVYNRDEVPFA</sequence>
<keyword evidence="5" id="KW-0539">Nucleus</keyword>
<evidence type="ECO:0000256" key="3">
    <source>
        <dbReference type="ARBA" id="ARBA00022763"/>
    </source>
</evidence>
<dbReference type="Pfam" id="PF10405">
    <property type="entry name" value="BHD_3"/>
    <property type="match status" value="1"/>
</dbReference>
<dbReference type="GO" id="GO:0000111">
    <property type="term" value="C:nucleotide-excision repair factor 2 complex"/>
    <property type="evidence" value="ECO:0007669"/>
    <property type="project" value="TreeGrafter"/>
</dbReference>
<evidence type="ECO:0000256" key="4">
    <source>
        <dbReference type="ARBA" id="ARBA00023204"/>
    </source>
</evidence>
<evidence type="ECO:0000256" key="5">
    <source>
        <dbReference type="ARBA" id="ARBA00023242"/>
    </source>
</evidence>
<dbReference type="OrthoDB" id="300780at2759"/>
<dbReference type="GO" id="GO:0003697">
    <property type="term" value="F:single-stranded DNA binding"/>
    <property type="evidence" value="ECO:0007669"/>
    <property type="project" value="TreeGrafter"/>
</dbReference>
<dbReference type="GO" id="GO:0006298">
    <property type="term" value="P:mismatch repair"/>
    <property type="evidence" value="ECO:0007669"/>
    <property type="project" value="TreeGrafter"/>
</dbReference>
<keyword evidence="3" id="KW-0227">DNA damage</keyword>
<evidence type="ECO:0000259" key="8">
    <source>
        <dbReference type="SMART" id="SM01032"/>
    </source>
</evidence>
<keyword evidence="4" id="KW-0234">DNA repair</keyword>
<dbReference type="InterPro" id="IPR018326">
    <property type="entry name" value="Rad4_beta-hairpin_dom1"/>
</dbReference>
<evidence type="ECO:0000259" key="7">
    <source>
        <dbReference type="SMART" id="SM01031"/>
    </source>
</evidence>
<dbReference type="InterPro" id="IPR018327">
    <property type="entry name" value="BHD_2"/>
</dbReference>
<dbReference type="GO" id="GO:0006289">
    <property type="term" value="P:nucleotide-excision repair"/>
    <property type="evidence" value="ECO:0007669"/>
    <property type="project" value="InterPro"/>
</dbReference>
<feature type="domain" description="Rad4 beta-hairpin" evidence="8">
    <location>
        <begin position="110"/>
        <end position="184"/>
    </location>
</feature>
<feature type="domain" description="Rad4 beta-hairpin" evidence="7">
    <location>
        <begin position="55"/>
        <end position="103"/>
    </location>
</feature>
<dbReference type="Proteomes" id="UP000785679">
    <property type="component" value="Unassembled WGS sequence"/>
</dbReference>
<dbReference type="EMBL" id="RRYP01004453">
    <property type="protein sequence ID" value="TNV82848.1"/>
    <property type="molecule type" value="Genomic_DNA"/>
</dbReference>
<dbReference type="Gene3D" id="3.30.70.2460">
    <property type="entry name" value="Rad4, beta-hairpin domain BHD3"/>
    <property type="match status" value="1"/>
</dbReference>
<evidence type="ECO:0000313" key="9">
    <source>
        <dbReference type="EMBL" id="TNV82848.1"/>
    </source>
</evidence>
<reference evidence="9" key="1">
    <citation type="submission" date="2019-06" db="EMBL/GenBank/DDBJ databases">
        <authorList>
            <person name="Zheng W."/>
        </authorList>
    </citation>
    <scope>NUCLEOTIDE SEQUENCE</scope>
    <source>
        <strain evidence="9">QDHG01</strain>
    </source>
</reference>
<proteinExistence type="inferred from homology"/>
<dbReference type="SMART" id="SM01030">
    <property type="entry name" value="BHD_1"/>
    <property type="match status" value="1"/>
</dbReference>
<evidence type="ECO:0000256" key="2">
    <source>
        <dbReference type="ARBA" id="ARBA00009525"/>
    </source>
</evidence>
<protein>
    <submittedName>
        <fullName evidence="9">Uncharacterized protein</fullName>
    </submittedName>
</protein>
<evidence type="ECO:0000256" key="1">
    <source>
        <dbReference type="ARBA" id="ARBA00004123"/>
    </source>
</evidence>
<dbReference type="GO" id="GO:0003684">
    <property type="term" value="F:damaged DNA binding"/>
    <property type="evidence" value="ECO:0007669"/>
    <property type="project" value="InterPro"/>
</dbReference>
<dbReference type="SMART" id="SM01031">
    <property type="entry name" value="BHD_2"/>
    <property type="match status" value="1"/>
</dbReference>
<dbReference type="GO" id="GO:0071942">
    <property type="term" value="C:XPC complex"/>
    <property type="evidence" value="ECO:0007669"/>
    <property type="project" value="TreeGrafter"/>
</dbReference>